<evidence type="ECO:0000256" key="1">
    <source>
        <dbReference type="ARBA" id="ARBA00022475"/>
    </source>
</evidence>
<keyword evidence="7 8" id="KW-0472">Membrane</keyword>
<keyword evidence="4 8" id="KW-0812">Transmembrane</keyword>
<dbReference type="InterPro" id="IPR006741">
    <property type="entry name" value="AgrB"/>
</dbReference>
<dbReference type="EMBL" id="JBHMAG010000013">
    <property type="protein sequence ID" value="MFB9753712.1"/>
    <property type="molecule type" value="Genomic_DNA"/>
</dbReference>
<dbReference type="Pfam" id="PF04647">
    <property type="entry name" value="AgrB"/>
    <property type="match status" value="1"/>
</dbReference>
<accession>A0ABV5VZU1</accession>
<feature type="transmembrane region" description="Helical" evidence="8">
    <location>
        <begin position="55"/>
        <end position="77"/>
    </location>
</feature>
<evidence type="ECO:0000313" key="9">
    <source>
        <dbReference type="EMBL" id="MFB9753712.1"/>
    </source>
</evidence>
<evidence type="ECO:0000256" key="2">
    <source>
        <dbReference type="ARBA" id="ARBA00022654"/>
    </source>
</evidence>
<sequence length="174" mass="19286">MIVEAWSEKIALHIKKANEEETVSIEVMKFALIILINFMIPVCISLLIGLITGKLMATSISILAFVLLRMASGGFHFQSPIVCMISTTIVTAAPPHIALSHIFIYIFTAISLLLVLIKAPSNLKGYNRMPERFYPYLKLVSAILVCINFIFVSSSVAVVFLIQGILLFKNVKEV</sequence>
<keyword evidence="10" id="KW-1185">Reference proteome</keyword>
<keyword evidence="5" id="KW-0378">Hydrolase</keyword>
<dbReference type="RefSeq" id="WP_344914830.1">
    <property type="nucleotide sequence ID" value="NZ_BAAAYO010000014.1"/>
</dbReference>
<feature type="transmembrane region" description="Helical" evidence="8">
    <location>
        <begin position="30"/>
        <end position="48"/>
    </location>
</feature>
<feature type="transmembrane region" description="Helical" evidence="8">
    <location>
        <begin position="97"/>
        <end position="117"/>
    </location>
</feature>
<feature type="transmembrane region" description="Helical" evidence="8">
    <location>
        <begin position="137"/>
        <end position="168"/>
    </location>
</feature>
<evidence type="ECO:0000313" key="10">
    <source>
        <dbReference type="Proteomes" id="UP001589619"/>
    </source>
</evidence>
<proteinExistence type="predicted"/>
<evidence type="ECO:0000256" key="7">
    <source>
        <dbReference type="ARBA" id="ARBA00023136"/>
    </source>
</evidence>
<evidence type="ECO:0000256" key="4">
    <source>
        <dbReference type="ARBA" id="ARBA00022692"/>
    </source>
</evidence>
<organism evidence="9 10">
    <name type="scientific">Paenibacillus hodogayensis</name>
    <dbReference type="NCBI Taxonomy" id="279208"/>
    <lineage>
        <taxon>Bacteria</taxon>
        <taxon>Bacillati</taxon>
        <taxon>Bacillota</taxon>
        <taxon>Bacilli</taxon>
        <taxon>Bacillales</taxon>
        <taxon>Paenibacillaceae</taxon>
        <taxon>Paenibacillus</taxon>
    </lineage>
</organism>
<keyword evidence="2" id="KW-0673">Quorum sensing</keyword>
<reference evidence="9 10" key="1">
    <citation type="submission" date="2024-09" db="EMBL/GenBank/DDBJ databases">
        <authorList>
            <person name="Sun Q."/>
            <person name="Mori K."/>
        </authorList>
    </citation>
    <scope>NUCLEOTIDE SEQUENCE [LARGE SCALE GENOMIC DNA]</scope>
    <source>
        <strain evidence="9 10">JCM 12520</strain>
    </source>
</reference>
<dbReference type="SMART" id="SM00793">
    <property type="entry name" value="AgrB"/>
    <property type="match status" value="1"/>
</dbReference>
<keyword evidence="3" id="KW-0645">Protease</keyword>
<evidence type="ECO:0000256" key="5">
    <source>
        <dbReference type="ARBA" id="ARBA00022801"/>
    </source>
</evidence>
<evidence type="ECO:0000256" key="8">
    <source>
        <dbReference type="SAM" id="Phobius"/>
    </source>
</evidence>
<comment type="caution">
    <text evidence="9">The sequence shown here is derived from an EMBL/GenBank/DDBJ whole genome shotgun (WGS) entry which is preliminary data.</text>
</comment>
<dbReference type="Proteomes" id="UP001589619">
    <property type="component" value="Unassembled WGS sequence"/>
</dbReference>
<evidence type="ECO:0000256" key="3">
    <source>
        <dbReference type="ARBA" id="ARBA00022670"/>
    </source>
</evidence>
<evidence type="ECO:0000256" key="6">
    <source>
        <dbReference type="ARBA" id="ARBA00022989"/>
    </source>
</evidence>
<protein>
    <submittedName>
        <fullName evidence="9">Accessory gene regulator ArgB-like protein</fullName>
    </submittedName>
</protein>
<keyword evidence="6 8" id="KW-1133">Transmembrane helix</keyword>
<name>A0ABV5VZU1_9BACL</name>
<keyword evidence="1" id="KW-1003">Cell membrane</keyword>
<gene>
    <name evidence="9" type="ORF">ACFFNY_19260</name>
</gene>